<name>A0A9D4FK80_DREPO</name>
<protein>
    <submittedName>
        <fullName evidence="1">Uncharacterized protein</fullName>
    </submittedName>
</protein>
<dbReference type="Proteomes" id="UP000828390">
    <property type="component" value="Unassembled WGS sequence"/>
</dbReference>
<reference evidence="1" key="1">
    <citation type="journal article" date="2019" name="bioRxiv">
        <title>The Genome of the Zebra Mussel, Dreissena polymorpha: A Resource for Invasive Species Research.</title>
        <authorList>
            <person name="McCartney M.A."/>
            <person name="Auch B."/>
            <person name="Kono T."/>
            <person name="Mallez S."/>
            <person name="Zhang Y."/>
            <person name="Obille A."/>
            <person name="Becker A."/>
            <person name="Abrahante J.E."/>
            <person name="Garbe J."/>
            <person name="Badalamenti J.P."/>
            <person name="Herman A."/>
            <person name="Mangelson H."/>
            <person name="Liachko I."/>
            <person name="Sullivan S."/>
            <person name="Sone E.D."/>
            <person name="Koren S."/>
            <person name="Silverstein K.A.T."/>
            <person name="Beckman K.B."/>
            <person name="Gohl D.M."/>
        </authorList>
    </citation>
    <scope>NUCLEOTIDE SEQUENCE</scope>
    <source>
        <strain evidence="1">Duluth1</strain>
        <tissue evidence="1">Whole animal</tissue>
    </source>
</reference>
<dbReference type="AlphaFoldDB" id="A0A9D4FK80"/>
<accession>A0A9D4FK80</accession>
<sequence length="51" mass="5575">MSDKTRTESLTTNTATTDLLLITTTTGARGSGYQAYDVMHINITTTQKSTY</sequence>
<evidence type="ECO:0000313" key="1">
    <source>
        <dbReference type="EMBL" id="KAH3800305.1"/>
    </source>
</evidence>
<evidence type="ECO:0000313" key="2">
    <source>
        <dbReference type="Proteomes" id="UP000828390"/>
    </source>
</evidence>
<proteinExistence type="predicted"/>
<reference evidence="1" key="2">
    <citation type="submission" date="2020-11" db="EMBL/GenBank/DDBJ databases">
        <authorList>
            <person name="McCartney M.A."/>
            <person name="Auch B."/>
            <person name="Kono T."/>
            <person name="Mallez S."/>
            <person name="Becker A."/>
            <person name="Gohl D.M."/>
            <person name="Silverstein K.A.T."/>
            <person name="Koren S."/>
            <person name="Bechman K.B."/>
            <person name="Herman A."/>
            <person name="Abrahante J.E."/>
            <person name="Garbe J."/>
        </authorList>
    </citation>
    <scope>NUCLEOTIDE SEQUENCE</scope>
    <source>
        <strain evidence="1">Duluth1</strain>
        <tissue evidence="1">Whole animal</tissue>
    </source>
</reference>
<keyword evidence="2" id="KW-1185">Reference proteome</keyword>
<organism evidence="1 2">
    <name type="scientific">Dreissena polymorpha</name>
    <name type="common">Zebra mussel</name>
    <name type="synonym">Mytilus polymorpha</name>
    <dbReference type="NCBI Taxonomy" id="45954"/>
    <lineage>
        <taxon>Eukaryota</taxon>
        <taxon>Metazoa</taxon>
        <taxon>Spiralia</taxon>
        <taxon>Lophotrochozoa</taxon>
        <taxon>Mollusca</taxon>
        <taxon>Bivalvia</taxon>
        <taxon>Autobranchia</taxon>
        <taxon>Heteroconchia</taxon>
        <taxon>Euheterodonta</taxon>
        <taxon>Imparidentia</taxon>
        <taxon>Neoheterodontei</taxon>
        <taxon>Myida</taxon>
        <taxon>Dreissenoidea</taxon>
        <taxon>Dreissenidae</taxon>
        <taxon>Dreissena</taxon>
    </lineage>
</organism>
<comment type="caution">
    <text evidence="1">The sequence shown here is derived from an EMBL/GenBank/DDBJ whole genome shotgun (WGS) entry which is preliminary data.</text>
</comment>
<gene>
    <name evidence="1" type="ORF">DPMN_153938</name>
</gene>
<dbReference type="EMBL" id="JAIWYP010000007">
    <property type="protein sequence ID" value="KAH3800305.1"/>
    <property type="molecule type" value="Genomic_DNA"/>
</dbReference>